<accession>A0ABR9KYU2</accession>
<dbReference type="InterPro" id="IPR050464">
    <property type="entry name" value="Zeta_carotene_desat/Oxidored"/>
</dbReference>
<dbReference type="Proteomes" id="UP000656548">
    <property type="component" value="Unassembled WGS sequence"/>
</dbReference>
<dbReference type="RefSeq" id="WP_192741336.1">
    <property type="nucleotide sequence ID" value="NZ_JADBEJ010000001.1"/>
</dbReference>
<dbReference type="PRINTS" id="PR00419">
    <property type="entry name" value="ADXRDTASE"/>
</dbReference>
<dbReference type="Gene3D" id="3.90.660.20">
    <property type="entry name" value="Protoporphyrinogen oxidase, mitochondrial, domain 2"/>
    <property type="match status" value="1"/>
</dbReference>
<dbReference type="Gene3D" id="3.50.50.60">
    <property type="entry name" value="FAD/NAD(P)-binding domain"/>
    <property type="match status" value="1"/>
</dbReference>
<comment type="caution">
    <text evidence="2">The sequence shown here is derived from an EMBL/GenBank/DDBJ whole genome shotgun (WGS) entry which is preliminary data.</text>
</comment>
<sequence length="434" mass="45886">MTDIEVAVVGAGVAGLTTAYELGKAGREVRVFEAAGVVGGRMTTLREDGFLIDTCAEQMAERGYRETWRLLAELGIGGDAAPRIGRGIAMWRGRARSGVAETRGLLTGAGLSLRARLAGVRAMRGEFDTERPEISRLGGRTVADFAAPHHPDLLNYLLQPVVSGFFGWDPARSAAAPLLALLTSVGPPPTWRAYRDGMDTFARALAEKADVSTGFRVDQVVDDGPVARIISGTREISAKAVVLAVPAPVAAELHPGHGSAFLAACSFTPVVKAHLLLDRPLGGPDYAVIVPTAENGTVATIIFDHLKHPGRAPAGRGLVTVMAHPHAVPELLAATDEDVVTRLTGAAERLVPGLRAATRRALVRRVRHAAPEATPRALALRSAFEAELGRGVVDYAGDWVFLSPCSEAAVRSGVRAARRLTERIACPVQEERAG</sequence>
<feature type="domain" description="Amine oxidase" evidence="1">
    <location>
        <begin position="13"/>
        <end position="420"/>
    </location>
</feature>
<name>A0ABR9KYU2_9PSEU</name>
<dbReference type="SUPFAM" id="SSF54373">
    <property type="entry name" value="FAD-linked reductases, C-terminal domain"/>
    <property type="match status" value="1"/>
</dbReference>
<proteinExistence type="predicted"/>
<keyword evidence="3" id="KW-1185">Reference proteome</keyword>
<organism evidence="2 3">
    <name type="scientific">Amycolatopsis roodepoortensis</name>
    <dbReference type="NCBI Taxonomy" id="700274"/>
    <lineage>
        <taxon>Bacteria</taxon>
        <taxon>Bacillati</taxon>
        <taxon>Actinomycetota</taxon>
        <taxon>Actinomycetes</taxon>
        <taxon>Pseudonocardiales</taxon>
        <taxon>Pseudonocardiaceae</taxon>
        <taxon>Amycolatopsis</taxon>
    </lineage>
</organism>
<protein>
    <submittedName>
        <fullName evidence="2">Oxygen-dependent protoporphyrinogen oxidase</fullName>
        <ecNumber evidence="2">1.3.3.4</ecNumber>
    </submittedName>
</protein>
<evidence type="ECO:0000259" key="1">
    <source>
        <dbReference type="Pfam" id="PF01593"/>
    </source>
</evidence>
<reference evidence="2 3" key="1">
    <citation type="submission" date="2020-10" db="EMBL/GenBank/DDBJ databases">
        <title>Sequencing the genomes of 1000 actinobacteria strains.</title>
        <authorList>
            <person name="Klenk H.-P."/>
        </authorList>
    </citation>
    <scope>NUCLEOTIDE SEQUENCE [LARGE SCALE GENOMIC DNA]</scope>
    <source>
        <strain evidence="2 3">DSM 46661</strain>
    </source>
</reference>
<evidence type="ECO:0000313" key="3">
    <source>
        <dbReference type="Proteomes" id="UP000656548"/>
    </source>
</evidence>
<dbReference type="GO" id="GO:0004729">
    <property type="term" value="F:oxygen-dependent protoporphyrinogen oxidase activity"/>
    <property type="evidence" value="ECO:0007669"/>
    <property type="project" value="UniProtKB-EC"/>
</dbReference>
<dbReference type="EC" id="1.3.3.4" evidence="2"/>
<evidence type="ECO:0000313" key="2">
    <source>
        <dbReference type="EMBL" id="MBE1573535.1"/>
    </source>
</evidence>
<dbReference type="InterPro" id="IPR002937">
    <property type="entry name" value="Amino_oxidase"/>
</dbReference>
<dbReference type="SUPFAM" id="SSF51905">
    <property type="entry name" value="FAD/NAD(P)-binding domain"/>
    <property type="match status" value="1"/>
</dbReference>
<dbReference type="PANTHER" id="PTHR42923">
    <property type="entry name" value="PROTOPORPHYRINOGEN OXIDASE"/>
    <property type="match status" value="1"/>
</dbReference>
<gene>
    <name evidence="2" type="ORF">H4W30_000564</name>
</gene>
<dbReference type="InterPro" id="IPR036188">
    <property type="entry name" value="FAD/NAD-bd_sf"/>
</dbReference>
<dbReference type="EMBL" id="JADBEJ010000001">
    <property type="protein sequence ID" value="MBE1573535.1"/>
    <property type="molecule type" value="Genomic_DNA"/>
</dbReference>
<keyword evidence="2" id="KW-0560">Oxidoreductase</keyword>
<dbReference type="Pfam" id="PF01593">
    <property type="entry name" value="Amino_oxidase"/>
    <property type="match status" value="1"/>
</dbReference>
<dbReference type="Gene3D" id="1.10.3110.10">
    <property type="entry name" value="protoporphyrinogen ix oxidase, domain 3"/>
    <property type="match status" value="1"/>
</dbReference>